<dbReference type="PANTHER" id="PTHR43334">
    <property type="entry name" value="ACETATE--COA LIGASE [ADP-FORMING]"/>
    <property type="match status" value="1"/>
</dbReference>
<dbReference type="GO" id="GO:0043758">
    <property type="term" value="F:acetate-CoA ligase (ADP-forming) activity"/>
    <property type="evidence" value="ECO:0007669"/>
    <property type="project" value="InterPro"/>
</dbReference>
<dbReference type="SMART" id="SM00881">
    <property type="entry name" value="CoA_binding"/>
    <property type="match status" value="1"/>
</dbReference>
<evidence type="ECO:0000256" key="1">
    <source>
        <dbReference type="ARBA" id="ARBA00022598"/>
    </source>
</evidence>
<dbReference type="InterPro" id="IPR032875">
    <property type="entry name" value="Succ_CoA_lig_flav_dom"/>
</dbReference>
<dbReference type="Pfam" id="PF13607">
    <property type="entry name" value="Succ_CoA_lig"/>
    <property type="match status" value="1"/>
</dbReference>
<dbReference type="InterPro" id="IPR003781">
    <property type="entry name" value="CoA-bd"/>
</dbReference>
<keyword evidence="1" id="KW-0436">Ligase</keyword>
<accession>M1PPM0</accession>
<protein>
    <submittedName>
        <fullName evidence="5">Acetyl coenzyme A synthetase (ADP forming), alpha domain protein</fullName>
    </submittedName>
</protein>
<dbReference type="AlphaFoldDB" id="M1PPM0"/>
<evidence type="ECO:0000256" key="3">
    <source>
        <dbReference type="ARBA" id="ARBA00022840"/>
    </source>
</evidence>
<dbReference type="InterPro" id="IPR051538">
    <property type="entry name" value="Acyl-CoA_Synth/Transferase"/>
</dbReference>
<feature type="domain" description="CoA-binding" evidence="4">
    <location>
        <begin position="15"/>
        <end position="112"/>
    </location>
</feature>
<evidence type="ECO:0000259" key="4">
    <source>
        <dbReference type="SMART" id="SM00881"/>
    </source>
</evidence>
<keyword evidence="2" id="KW-0547">Nucleotide-binding</keyword>
<dbReference type="SUPFAM" id="SSF51735">
    <property type="entry name" value="NAD(P)-binding Rossmann-fold domains"/>
    <property type="match status" value="1"/>
</dbReference>
<dbReference type="PANTHER" id="PTHR43334:SF2">
    <property type="entry name" value="ACETATE--COA LIGASE [ADP-FORMING]"/>
    <property type="match status" value="1"/>
</dbReference>
<gene>
    <name evidence="5" type="ORF">FLSS-8_0020</name>
</gene>
<evidence type="ECO:0000256" key="2">
    <source>
        <dbReference type="ARBA" id="ARBA00022741"/>
    </source>
</evidence>
<proteinExistence type="predicted"/>
<dbReference type="Pfam" id="PF19045">
    <property type="entry name" value="Ligase_CoA_2"/>
    <property type="match status" value="1"/>
</dbReference>
<evidence type="ECO:0000313" key="5">
    <source>
        <dbReference type="EMBL" id="AGF93050.1"/>
    </source>
</evidence>
<reference evidence="5" key="1">
    <citation type="journal article" date="2013" name="Syst. Appl. Microbiol.">
        <title>New insights into the archaeal diversity of a hypersaline microbial mat obtained by a metagenomic approach.</title>
        <authorList>
            <person name="Lopez-Lopez A."/>
            <person name="Richter M."/>
            <person name="Pena A."/>
            <person name="Tamames J."/>
            <person name="Rossello-Mora R."/>
        </authorList>
    </citation>
    <scope>NUCLEOTIDE SEQUENCE</scope>
</reference>
<sequence length="462" mass="50609">MASVRDYVVDKLQYAYNPDSIAVIGASRHEDKVGYNLIRMLREDGYEGKIYGVNPRAAPGKIYGEEVFRSVTEIDGEVDLAVIVLPSFMVKQAVRECVEKGVKIGVIVSSGFKEVGAEDLQEWLTNYCREHEFPIIGPNLLGLGNPHGDLNLGFTPYLPLAGNVAVISQSGANLLAWLGMSRTQKFRMSFYVGMGNMADIGFPEMITYADQDDKTDVISLYIEGIKDREGFMEVCKNVDKPIVAIAAGAQSERGKKAAGAHTGSEPISDEEYDEMFKEAGIIRVESQQEFVDVCKALSKQPVCDGEWVMITNGGGSGLLVTDESDRRGVDMVTPSESLKTRMNGHVGPLGSPLNPVDLTGMAIWSDYKAAIETAMSSKEVGGVVVSVCPTEITYPEKIAAITKDLHDKYKKWNKPIIAQFQGGEECEKCIEWLNEQGIPAYLTPERAVSAMKALSDYSEIKK</sequence>
<dbReference type="SUPFAM" id="SSF52210">
    <property type="entry name" value="Succinyl-CoA synthetase domains"/>
    <property type="match status" value="2"/>
</dbReference>
<organism evidence="5">
    <name type="scientific">uncultured organism</name>
    <dbReference type="NCBI Taxonomy" id="155900"/>
    <lineage>
        <taxon>unclassified sequences</taxon>
        <taxon>environmental samples</taxon>
    </lineage>
</organism>
<dbReference type="InterPro" id="IPR036291">
    <property type="entry name" value="NAD(P)-bd_dom_sf"/>
</dbReference>
<keyword evidence="3" id="KW-0067">ATP-binding</keyword>
<dbReference type="Gene3D" id="3.40.50.720">
    <property type="entry name" value="NAD(P)-binding Rossmann-like Domain"/>
    <property type="match status" value="1"/>
</dbReference>
<dbReference type="InterPro" id="IPR043938">
    <property type="entry name" value="Ligase_CoA_dom"/>
</dbReference>
<dbReference type="Gene3D" id="3.40.50.261">
    <property type="entry name" value="Succinyl-CoA synthetase domains"/>
    <property type="match status" value="2"/>
</dbReference>
<dbReference type="Pfam" id="PF13380">
    <property type="entry name" value="CoA_binding_2"/>
    <property type="match status" value="1"/>
</dbReference>
<name>M1PPM0_9ZZZZ</name>
<dbReference type="EMBL" id="JX684080">
    <property type="protein sequence ID" value="AGF93050.1"/>
    <property type="molecule type" value="Genomic_DNA"/>
</dbReference>
<dbReference type="GO" id="GO:0005524">
    <property type="term" value="F:ATP binding"/>
    <property type="evidence" value="ECO:0007669"/>
    <property type="project" value="UniProtKB-KW"/>
</dbReference>
<dbReference type="InterPro" id="IPR016102">
    <property type="entry name" value="Succinyl-CoA_synth-like"/>
</dbReference>